<reference evidence="3" key="1">
    <citation type="journal article" date="2015" name="BMC Genomics">
        <title>Genomic and transcriptomic analysis of the endophytic fungus Pestalotiopsis fici reveals its lifestyle and high potential for synthesis of natural products.</title>
        <authorList>
            <person name="Wang X."/>
            <person name="Zhang X."/>
            <person name="Liu L."/>
            <person name="Xiang M."/>
            <person name="Wang W."/>
            <person name="Sun X."/>
            <person name="Che Y."/>
            <person name="Guo L."/>
            <person name="Liu G."/>
            <person name="Guo L."/>
            <person name="Wang C."/>
            <person name="Yin W.B."/>
            <person name="Stadler M."/>
            <person name="Zhang X."/>
            <person name="Liu X."/>
        </authorList>
    </citation>
    <scope>NUCLEOTIDE SEQUENCE [LARGE SCALE GENOMIC DNA]</scope>
    <source>
        <strain evidence="3">W106-1 / CGMCC3.15140</strain>
    </source>
</reference>
<name>W3WUU5_PESFW</name>
<dbReference type="OrthoDB" id="4820608at2759"/>
<proteinExistence type="predicted"/>
<feature type="signal peptide" evidence="1">
    <location>
        <begin position="1"/>
        <end position="18"/>
    </location>
</feature>
<evidence type="ECO:0008006" key="4">
    <source>
        <dbReference type="Google" id="ProtNLM"/>
    </source>
</evidence>
<keyword evidence="1" id="KW-0732">Signal</keyword>
<evidence type="ECO:0000313" key="3">
    <source>
        <dbReference type="Proteomes" id="UP000030651"/>
    </source>
</evidence>
<dbReference type="RefSeq" id="XP_007838790.1">
    <property type="nucleotide sequence ID" value="XM_007840599.1"/>
</dbReference>
<dbReference type="KEGG" id="pfy:PFICI_12018"/>
<feature type="chain" id="PRO_5004835428" description="Ubiquitin 3 binding protein But2 C-terminal domain-containing protein" evidence="1">
    <location>
        <begin position="19"/>
        <end position="211"/>
    </location>
</feature>
<dbReference type="Proteomes" id="UP000030651">
    <property type="component" value="Unassembled WGS sequence"/>
</dbReference>
<sequence length="211" mass="22460">MLKSIVSCVLAVAALASAEPIPRDLESRADSTSSGNANFDRLPAQDHPVYPIGYYGGLYWTGIYAVNASDTSEGLIPKSLPNIASFGSVTADLPIISSVFQGTKVNSFQLSSLYFGCTDEAGRVPVACKVSVYTYDKLLNQLSYSPFYFAPQSNSTSKLVFADLSATPAGVSYARFVVKFVVGYRGLASIDNVKYSITTNGTTDAKLLVAS</sequence>
<dbReference type="GeneID" id="19277031"/>
<evidence type="ECO:0000256" key="1">
    <source>
        <dbReference type="SAM" id="SignalP"/>
    </source>
</evidence>
<keyword evidence="3" id="KW-1185">Reference proteome</keyword>
<evidence type="ECO:0000313" key="2">
    <source>
        <dbReference type="EMBL" id="ETS76631.1"/>
    </source>
</evidence>
<accession>W3WUU5</accession>
<dbReference type="AlphaFoldDB" id="W3WUU5"/>
<organism evidence="2 3">
    <name type="scientific">Pestalotiopsis fici (strain W106-1 / CGMCC3.15140)</name>
    <dbReference type="NCBI Taxonomy" id="1229662"/>
    <lineage>
        <taxon>Eukaryota</taxon>
        <taxon>Fungi</taxon>
        <taxon>Dikarya</taxon>
        <taxon>Ascomycota</taxon>
        <taxon>Pezizomycotina</taxon>
        <taxon>Sordariomycetes</taxon>
        <taxon>Xylariomycetidae</taxon>
        <taxon>Amphisphaeriales</taxon>
        <taxon>Sporocadaceae</taxon>
        <taxon>Pestalotiopsis</taxon>
    </lineage>
</organism>
<protein>
    <recommendedName>
        <fullName evidence="4">Ubiquitin 3 binding protein But2 C-terminal domain-containing protein</fullName>
    </recommendedName>
</protein>
<dbReference type="EMBL" id="KI912117">
    <property type="protein sequence ID" value="ETS76631.1"/>
    <property type="molecule type" value="Genomic_DNA"/>
</dbReference>
<dbReference type="HOGENOM" id="CLU_1305241_0_0_1"/>
<dbReference type="InParanoid" id="W3WUU5"/>
<gene>
    <name evidence="2" type="ORF">PFICI_12018</name>
</gene>